<feature type="domain" description="Fibronectin type-III" evidence="2">
    <location>
        <begin position="291"/>
        <end position="385"/>
    </location>
</feature>
<dbReference type="InterPro" id="IPR036116">
    <property type="entry name" value="FN3_sf"/>
</dbReference>
<dbReference type="SMART" id="SM00060">
    <property type="entry name" value="FN3"/>
    <property type="match status" value="10"/>
</dbReference>
<dbReference type="Pfam" id="PF00041">
    <property type="entry name" value="fn3"/>
    <property type="match status" value="9"/>
</dbReference>
<evidence type="ECO:0000259" key="2">
    <source>
        <dbReference type="PROSITE" id="PS50853"/>
    </source>
</evidence>
<accession>A0A6C0DUL7</accession>
<feature type="domain" description="Fibronectin type-III" evidence="2">
    <location>
        <begin position="193"/>
        <end position="290"/>
    </location>
</feature>
<proteinExistence type="predicted"/>
<feature type="domain" description="Fibronectin type-III" evidence="2">
    <location>
        <begin position="875"/>
        <end position="981"/>
    </location>
</feature>
<dbReference type="Gene3D" id="2.60.40.10">
    <property type="entry name" value="Immunoglobulins"/>
    <property type="match status" value="10"/>
</dbReference>
<feature type="domain" description="Fibronectin type-III" evidence="2">
    <location>
        <begin position="678"/>
        <end position="782"/>
    </location>
</feature>
<feature type="domain" description="Fibronectin type-III" evidence="2">
    <location>
        <begin position="104"/>
        <end position="192"/>
    </location>
</feature>
<dbReference type="PANTHER" id="PTHR13817:SF166">
    <property type="entry name" value="NEURONAL IGCAM-RELATED"/>
    <property type="match status" value="1"/>
</dbReference>
<organism evidence="3">
    <name type="scientific">viral metagenome</name>
    <dbReference type="NCBI Taxonomy" id="1070528"/>
    <lineage>
        <taxon>unclassified sequences</taxon>
        <taxon>metagenomes</taxon>
        <taxon>organismal metagenomes</taxon>
    </lineage>
</organism>
<evidence type="ECO:0000256" key="1">
    <source>
        <dbReference type="ARBA" id="ARBA00022737"/>
    </source>
</evidence>
<feature type="domain" description="Fibronectin type-III" evidence="2">
    <location>
        <begin position="482"/>
        <end position="581"/>
    </location>
</feature>
<feature type="domain" description="Fibronectin type-III" evidence="2">
    <location>
        <begin position="388"/>
        <end position="478"/>
    </location>
</feature>
<dbReference type="InterPro" id="IPR013783">
    <property type="entry name" value="Ig-like_fold"/>
</dbReference>
<keyword evidence="1" id="KW-0677">Repeat</keyword>
<dbReference type="InterPro" id="IPR050964">
    <property type="entry name" value="Striated_Muscle_Regulatory"/>
</dbReference>
<sequence length="1067" mass="114238">MSIPNAPTNVVATAGNQNAVVTWNLSSDNGTLIYGYKVTSTPDSNFTSGRVVEILGPTASVATIDNLTNNFIYQFKVNAINAFGISPDSNYSNAVTPFTIPDPPTNVIADPSNASATLTWRNPKYNGGSTIYGYTATSIPEGHIASVIGTSANSVIVYGLTNGTSYTFSVVANNSAGNSLPANTVIPVIPKTVPSPPINIKVFAGNQMATVEWDPPSFTGGSPIISYTVTTYNPDSSKTLSAPTSANSIFISNLAINTTYYFTVVATNSVGSSVNSQPSPIIKTFAVPNPPTNIIASPGVNSAYLKWTAPTNVPILTRYDVYSYPAASTSRSLGTIVTNNGVIDTSMNVYNLTPNTPYAFVMIASNDSGSSSFSNPSNYVTTYNIPGAPTNIHADPSNQSALVYWTDGPTGGSPMTSYIINAIPINSSAKVTMNSKTNPGYISNLQINTSYFFTVTAVNAVGISDVSGSSTNYITTFGYPDPPTNITYDPSYNKVTLRWIQPVNTGRTNITAYNIVSSDGKITGSVTAQTTGFVYIAPPTSILITNLINGQIYTFYVYTVNTVGQSQTYTSINAIPGTNPNPPYNVYVDPSNQSALVHWTDGFNGGSPNLSYTISSIPVNNNIYNINNAIITTGITTNPGYVTGLQIDASYVFSIKAYNYFGYSIDSSFSAPMQTFNVPGIIKNIVPFPGTRLINLLWAKPVNDGGSPITNYYINLYLQMNYPSNPIIINTHISNVNDLSYTITNLSNNTGYIITMNAINAVGISISSPPTQSITTFNYPNPPTSFSGKPGDYKVFLNWETPYNGGTNIFEYDISVNPGVFDLSVCILPNQNQPNSFATVSNLLSDTSYNFTINSVNAVGSSSKTTAITVKTNRIPDPPVITTLLGGDTEITISWDAPYNGGSKITGYIITAYANLPGQPPNIPPSIVATNFTVKNVSTTVLTGLTNGIPYNFTVVAVNGVGQSLLSDYSTFITPIHIPPPPSEPPIEYCKKVCNPIYKKMKTSTNNPNVSKRMLYSMTVNNKCSVKNNLTYDDLIRLYNFPPLDVSGINQRRVVSTTTPAFMNALF</sequence>
<name>A0A6C0DUL7_9ZZZZ</name>
<dbReference type="CDD" id="cd00063">
    <property type="entry name" value="FN3"/>
    <property type="match status" value="10"/>
</dbReference>
<dbReference type="PRINTS" id="PR00014">
    <property type="entry name" value="FNTYPEIII"/>
</dbReference>
<protein>
    <recommendedName>
        <fullName evidence="2">Fibronectin type-III domain-containing protein</fullName>
    </recommendedName>
</protein>
<dbReference type="PANTHER" id="PTHR13817">
    <property type="entry name" value="TITIN"/>
    <property type="match status" value="1"/>
</dbReference>
<evidence type="ECO:0000313" key="3">
    <source>
        <dbReference type="EMBL" id="QHT18925.1"/>
    </source>
</evidence>
<feature type="domain" description="Fibronectin type-III" evidence="2">
    <location>
        <begin position="3"/>
        <end position="103"/>
    </location>
</feature>
<dbReference type="SUPFAM" id="SSF49265">
    <property type="entry name" value="Fibronectin type III"/>
    <property type="match status" value="6"/>
</dbReference>
<dbReference type="InterPro" id="IPR003961">
    <property type="entry name" value="FN3_dom"/>
</dbReference>
<reference evidence="3" key="1">
    <citation type="journal article" date="2020" name="Nature">
        <title>Giant virus diversity and host interactions through global metagenomics.</title>
        <authorList>
            <person name="Schulz F."/>
            <person name="Roux S."/>
            <person name="Paez-Espino D."/>
            <person name="Jungbluth S."/>
            <person name="Walsh D.A."/>
            <person name="Denef V.J."/>
            <person name="McMahon K.D."/>
            <person name="Konstantinidis K.T."/>
            <person name="Eloe-Fadrosh E.A."/>
            <person name="Kyrpides N.C."/>
            <person name="Woyke T."/>
        </authorList>
    </citation>
    <scope>NUCLEOTIDE SEQUENCE</scope>
    <source>
        <strain evidence="3">GVMAG-M-3300023174-49</strain>
    </source>
</reference>
<dbReference type="EMBL" id="MN739660">
    <property type="protein sequence ID" value="QHT18925.1"/>
    <property type="molecule type" value="Genomic_DNA"/>
</dbReference>
<dbReference type="PROSITE" id="PS50853">
    <property type="entry name" value="FN3"/>
    <property type="match status" value="9"/>
</dbReference>
<feature type="domain" description="Fibronectin type-III" evidence="2">
    <location>
        <begin position="582"/>
        <end position="674"/>
    </location>
</feature>
<dbReference type="AlphaFoldDB" id="A0A6C0DUL7"/>